<organism evidence="2">
    <name type="scientific">Sinorhizobium sp. M14</name>
    <dbReference type="NCBI Taxonomy" id="430451"/>
    <lineage>
        <taxon>Bacteria</taxon>
        <taxon>Pseudomonadati</taxon>
        <taxon>Pseudomonadota</taxon>
        <taxon>Alphaproteobacteria</taxon>
        <taxon>Hyphomicrobiales</taxon>
        <taxon>Rhizobiaceae</taxon>
        <taxon>Sinorhizobium/Ensifer group</taxon>
        <taxon>Sinorhizobium</taxon>
    </lineage>
</organism>
<dbReference type="RefSeq" id="WP_115421977.1">
    <property type="nucleotide sequence ID" value="NZ_KU140623.1"/>
</dbReference>
<dbReference type="AlphaFoldDB" id="A0A142BPH8"/>
<keyword evidence="1" id="KW-0175">Coiled coil</keyword>
<reference evidence="2" key="1">
    <citation type="submission" date="2015-11" db="EMBL/GenBank/DDBJ databases">
        <title>Molecular characterization of pSinB plasmid of arsenite oxidizing, metalotolerant Sinorhizobium sp. M14 - insight into the heavy metal resistome of sinorhizobial extrachromosomal replicons.</title>
        <authorList>
            <person name="Romaniuk K."/>
            <person name="Decewicz P."/>
            <person name="Mielnicki S."/>
            <person name="Sklodowska A."/>
            <person name="Dziewit L."/>
            <person name="Drewniak L."/>
        </authorList>
    </citation>
    <scope>NUCLEOTIDE SEQUENCE</scope>
    <source>
        <strain evidence="2">M14</strain>
        <plasmid evidence="2">pSinB</plasmid>
    </source>
</reference>
<evidence type="ECO:0000256" key="1">
    <source>
        <dbReference type="SAM" id="Coils"/>
    </source>
</evidence>
<keyword evidence="2" id="KW-0614">Plasmid</keyword>
<gene>
    <name evidence="2" type="ORF">pSinB_122</name>
</gene>
<name>A0A142BPH8_9HYPH</name>
<evidence type="ECO:0000313" key="2">
    <source>
        <dbReference type="EMBL" id="AMP34986.1"/>
    </source>
</evidence>
<dbReference type="EMBL" id="KU140623">
    <property type="protein sequence ID" value="AMP34986.1"/>
    <property type="molecule type" value="Genomic_DNA"/>
</dbReference>
<protein>
    <submittedName>
        <fullName evidence="2">Uncharacterized protein</fullName>
    </submittedName>
</protein>
<proteinExistence type="predicted"/>
<sequence length="180" mass="19771">MKPQQRTFIVEVKSARRRSTTNQSSIWGDTDLKALVRAAETEAPHLFEPAQRMDLPSPETTADVLPNEGAVIEAAAPIADLADPSEGGAGSVDVFSGSAPILPLEVDRPKAIPQKTKLRRQGSARRGRPIGSRTVIVTPETIDDLAALEEENRRLKGLLAQRLRQENTLLQKMLERFETN</sequence>
<feature type="coiled-coil region" evidence="1">
    <location>
        <begin position="145"/>
        <end position="180"/>
    </location>
</feature>
<geneLocation type="plasmid" evidence="2">
    <name>pSinB</name>
</geneLocation>
<accession>A0A142BPH8</accession>